<feature type="transmembrane region" description="Helical" evidence="6">
    <location>
        <begin position="196"/>
        <end position="221"/>
    </location>
</feature>
<dbReference type="GO" id="GO:0005886">
    <property type="term" value="C:plasma membrane"/>
    <property type="evidence" value="ECO:0007669"/>
    <property type="project" value="UniProtKB-SubCell"/>
</dbReference>
<keyword evidence="4 6" id="KW-1133">Transmembrane helix</keyword>
<keyword evidence="3 6" id="KW-0812">Transmembrane</keyword>
<comment type="subcellular location">
    <subcellularLocation>
        <location evidence="1">Cell membrane</location>
        <topology evidence="1">Multi-pass membrane protein</topology>
    </subcellularLocation>
</comment>
<feature type="transmembrane region" description="Helical" evidence="6">
    <location>
        <begin position="278"/>
        <end position="296"/>
    </location>
</feature>
<dbReference type="Pfam" id="PF02690">
    <property type="entry name" value="Na_Pi_cotrans"/>
    <property type="match status" value="2"/>
</dbReference>
<organism evidence="7 8">
    <name type="scientific">Fulvivirga sedimenti</name>
    <dbReference type="NCBI Taxonomy" id="2879465"/>
    <lineage>
        <taxon>Bacteria</taxon>
        <taxon>Pseudomonadati</taxon>
        <taxon>Bacteroidota</taxon>
        <taxon>Cytophagia</taxon>
        <taxon>Cytophagales</taxon>
        <taxon>Fulvivirgaceae</taxon>
        <taxon>Fulvivirga</taxon>
    </lineage>
</organism>
<keyword evidence="8" id="KW-1185">Reference proteome</keyword>
<feature type="transmembrane region" description="Helical" evidence="6">
    <location>
        <begin position="12"/>
        <end position="31"/>
    </location>
</feature>
<sequence>MSKSVPQYSLSIRILVILSAVFIFLFSIELMGESFGRLGEEVAESILTATSNPFIGLFIGLLVTALIQSSSTTTSMIVALVAAGSITLSNAVPMIMGANIGTTLTSTIVSLGYIAKRDEFKRAIAAGTVHDFFNILTVLILFPLEYYYGLISSLAQEITSLLGIVSPAQESIDVGFKLFRLIPVTEVIVEKIGMPFVSIALSFVLLFGSIKILSNIISKILMGESQEKLRLFLFEQPFKSFLWGILVTGSVQSSSVTTSLVVPFAATGKVRMDGIMPFILGANIGTTITAFIAAMFKSELVVSIAITHLIINVIGVLIFLPIPFMRRSLIRLAELFGELTARYRITGFMYIILMFFLIPFTLIYTNRDTAVVEELVYTVWQDGRESEKSVLAKVNRKGKERIWGMNITGNEGAQSNIYDIYRDNNIIFINNNFFLINKPGFCWDDEKNRGKFKMCIEEILDEVRINENMTVDSVLIIKKEYYQPEALDSITFKYYLSASEKLLIRTEKMNKHGIIVEYEQLTDIKK</sequence>
<evidence type="ECO:0000313" key="8">
    <source>
        <dbReference type="Proteomes" id="UP001139409"/>
    </source>
</evidence>
<evidence type="ECO:0000256" key="3">
    <source>
        <dbReference type="ARBA" id="ARBA00022692"/>
    </source>
</evidence>
<dbReference type="PANTHER" id="PTHR10010:SF46">
    <property type="entry name" value="SODIUM-DEPENDENT PHOSPHATE TRANSPORT PROTEIN 2B"/>
    <property type="match status" value="1"/>
</dbReference>
<feature type="transmembrane region" description="Helical" evidence="6">
    <location>
        <begin position="98"/>
        <end position="115"/>
    </location>
</feature>
<dbReference type="NCBIfam" id="NF037997">
    <property type="entry name" value="Na_Pi_symport"/>
    <property type="match status" value="2"/>
</dbReference>
<protein>
    <submittedName>
        <fullName evidence="7">Na/Pi symporter</fullName>
    </submittedName>
</protein>
<dbReference type="GO" id="GO:0005436">
    <property type="term" value="F:sodium:phosphate symporter activity"/>
    <property type="evidence" value="ECO:0007669"/>
    <property type="project" value="InterPro"/>
</dbReference>
<feature type="transmembrane region" description="Helical" evidence="6">
    <location>
        <begin position="302"/>
        <end position="324"/>
    </location>
</feature>
<name>A0A9X1KXN8_9BACT</name>
<evidence type="ECO:0000256" key="5">
    <source>
        <dbReference type="ARBA" id="ARBA00023136"/>
    </source>
</evidence>
<comment type="caution">
    <text evidence="7">The sequence shown here is derived from an EMBL/GenBank/DDBJ whole genome shotgun (WGS) entry which is preliminary data.</text>
</comment>
<evidence type="ECO:0000256" key="6">
    <source>
        <dbReference type="SAM" id="Phobius"/>
    </source>
</evidence>
<accession>A0A9X1KXN8</accession>
<dbReference type="RefSeq" id="WP_225697466.1">
    <property type="nucleotide sequence ID" value="NZ_JAIXNE010000001.1"/>
</dbReference>
<dbReference type="GO" id="GO:0044341">
    <property type="term" value="P:sodium-dependent phosphate transport"/>
    <property type="evidence" value="ECO:0007669"/>
    <property type="project" value="InterPro"/>
</dbReference>
<feature type="transmembrane region" description="Helical" evidence="6">
    <location>
        <begin position="46"/>
        <end position="67"/>
    </location>
</feature>
<dbReference type="EMBL" id="JAIXNE010000001">
    <property type="protein sequence ID" value="MCA6074372.1"/>
    <property type="molecule type" value="Genomic_DNA"/>
</dbReference>
<evidence type="ECO:0000256" key="1">
    <source>
        <dbReference type="ARBA" id="ARBA00004651"/>
    </source>
</evidence>
<keyword evidence="5 6" id="KW-0472">Membrane</keyword>
<evidence type="ECO:0000256" key="4">
    <source>
        <dbReference type="ARBA" id="ARBA00022989"/>
    </source>
</evidence>
<dbReference type="PANTHER" id="PTHR10010">
    <property type="entry name" value="SOLUTE CARRIER FAMILY 34 SODIUM PHOSPHATE , MEMBER 2-RELATED"/>
    <property type="match status" value="1"/>
</dbReference>
<gene>
    <name evidence="7" type="ORF">LDX50_05805</name>
</gene>
<evidence type="ECO:0000256" key="2">
    <source>
        <dbReference type="ARBA" id="ARBA00022475"/>
    </source>
</evidence>
<dbReference type="AlphaFoldDB" id="A0A9X1KXN8"/>
<reference evidence="7" key="1">
    <citation type="submission" date="2021-09" db="EMBL/GenBank/DDBJ databases">
        <title>Fulvivirga sp. isolated from coastal sediment.</title>
        <authorList>
            <person name="Yu H."/>
        </authorList>
    </citation>
    <scope>NUCLEOTIDE SEQUENCE</scope>
    <source>
        <strain evidence="7">1062</strain>
    </source>
</reference>
<dbReference type="InterPro" id="IPR003841">
    <property type="entry name" value="Na/Pi_transpt"/>
</dbReference>
<feature type="transmembrane region" description="Helical" evidence="6">
    <location>
        <begin position="345"/>
        <end position="364"/>
    </location>
</feature>
<proteinExistence type="predicted"/>
<keyword evidence="2" id="KW-1003">Cell membrane</keyword>
<evidence type="ECO:0000313" key="7">
    <source>
        <dbReference type="EMBL" id="MCA6074372.1"/>
    </source>
</evidence>
<dbReference type="Proteomes" id="UP001139409">
    <property type="component" value="Unassembled WGS sequence"/>
</dbReference>